<keyword evidence="1" id="KW-0732">Signal</keyword>
<organism evidence="2 3">
    <name type="scientific">Flavobacterium agri</name>
    <dbReference type="NCBI Taxonomy" id="2743471"/>
    <lineage>
        <taxon>Bacteria</taxon>
        <taxon>Pseudomonadati</taxon>
        <taxon>Bacteroidota</taxon>
        <taxon>Flavobacteriia</taxon>
        <taxon>Flavobacteriales</taxon>
        <taxon>Flavobacteriaceae</taxon>
        <taxon>Flavobacterium</taxon>
    </lineage>
</organism>
<feature type="chain" id="PRO_5030536854" description="DUF4412 domain-containing protein" evidence="1">
    <location>
        <begin position="17"/>
        <end position="242"/>
    </location>
</feature>
<comment type="caution">
    <text evidence="2">The sequence shown here is derived from an EMBL/GenBank/DDBJ whole genome shotgun (WGS) entry which is preliminary data.</text>
</comment>
<keyword evidence="3" id="KW-1185">Reference proteome</keyword>
<dbReference type="RefSeq" id="WP_176005453.1">
    <property type="nucleotide sequence ID" value="NZ_JABWMI010000008.1"/>
</dbReference>
<sequence>MKHALFLLLWCTIAAAQKPSLQIAIDSISHTDIQNGERKYKLHFHLHNPAKKPISFLLKPNNFSSIQYGSMSNSVHYKIYEENQALDLGDAFDRYDSNSKSKRVEIDASDPDKIEIAKKMLRENFTMTETQIDEYIRYGKIQDSTITYKKRDVLSEVLTLKPGETKSYSQVFFWDKELYFRYDENEFYIDPKKQHYLELVVLSMREPFKSQMTADDYKKLETMPDFVSGVFTSNRILIDFTP</sequence>
<dbReference type="EMBL" id="JACBJI010000002">
    <property type="protein sequence ID" value="NYA70629.1"/>
    <property type="molecule type" value="Genomic_DNA"/>
</dbReference>
<name>A0A7Y8Y118_9FLAO</name>
<evidence type="ECO:0000313" key="2">
    <source>
        <dbReference type="EMBL" id="NYA70629.1"/>
    </source>
</evidence>
<dbReference type="AlphaFoldDB" id="A0A7Y8Y118"/>
<dbReference type="Proteomes" id="UP000535020">
    <property type="component" value="Unassembled WGS sequence"/>
</dbReference>
<gene>
    <name evidence="2" type="ORF">HZF10_06835</name>
</gene>
<evidence type="ECO:0000313" key="3">
    <source>
        <dbReference type="Proteomes" id="UP000535020"/>
    </source>
</evidence>
<protein>
    <recommendedName>
        <fullName evidence="4">DUF4412 domain-containing protein</fullName>
    </recommendedName>
</protein>
<evidence type="ECO:0008006" key="4">
    <source>
        <dbReference type="Google" id="ProtNLM"/>
    </source>
</evidence>
<feature type="signal peptide" evidence="1">
    <location>
        <begin position="1"/>
        <end position="16"/>
    </location>
</feature>
<reference evidence="2 3" key="1">
    <citation type="submission" date="2020-07" db="EMBL/GenBank/DDBJ databases">
        <authorList>
            <person name="Sun Q."/>
        </authorList>
    </citation>
    <scope>NUCLEOTIDE SEQUENCE [LARGE SCALE GENOMIC DNA]</scope>
    <source>
        <strain evidence="2 3">MAH-1</strain>
    </source>
</reference>
<evidence type="ECO:0000256" key="1">
    <source>
        <dbReference type="SAM" id="SignalP"/>
    </source>
</evidence>
<proteinExistence type="predicted"/>
<accession>A0A7Y8Y118</accession>